<comment type="caution">
    <text evidence="2">The sequence shown here is derived from an EMBL/GenBank/DDBJ whole genome shotgun (WGS) entry which is preliminary data.</text>
</comment>
<dbReference type="PANTHER" id="PTHR43884:SF12">
    <property type="entry name" value="ISOVALERYL-COA DEHYDROGENASE, MITOCHONDRIAL-RELATED"/>
    <property type="match status" value="1"/>
</dbReference>
<evidence type="ECO:0000313" key="2">
    <source>
        <dbReference type="EMBL" id="MDE5415106.1"/>
    </source>
</evidence>
<dbReference type="PANTHER" id="PTHR43884">
    <property type="entry name" value="ACYL-COA DEHYDROGENASE"/>
    <property type="match status" value="1"/>
</dbReference>
<dbReference type="Pfam" id="PF02771">
    <property type="entry name" value="Acyl-CoA_dh_N"/>
    <property type="match status" value="1"/>
</dbReference>
<feature type="domain" description="Acyl-CoA dehydrogenase/oxidase N-terminal" evidence="1">
    <location>
        <begin position="5"/>
        <end position="67"/>
    </location>
</feature>
<name>A0ABT5VI27_9BACI</name>
<dbReference type="SUPFAM" id="SSF56645">
    <property type="entry name" value="Acyl-CoA dehydrogenase NM domain-like"/>
    <property type="match status" value="1"/>
</dbReference>
<sequence>MSLLTDENLQMKLMIRSFVENEVEPYAQQIEEEDRIPEHLIEKAKELGLFGISIPEAYGGIGLNTVSDTG</sequence>
<organism evidence="2 3">
    <name type="scientific">Alkalihalobacterium chitinilyticum</name>
    <dbReference type="NCBI Taxonomy" id="2980103"/>
    <lineage>
        <taxon>Bacteria</taxon>
        <taxon>Bacillati</taxon>
        <taxon>Bacillota</taxon>
        <taxon>Bacilli</taxon>
        <taxon>Bacillales</taxon>
        <taxon>Bacillaceae</taxon>
        <taxon>Alkalihalobacterium</taxon>
    </lineage>
</organism>
<dbReference type="InterPro" id="IPR013786">
    <property type="entry name" value="AcylCoA_DH/ox_N"/>
</dbReference>
<evidence type="ECO:0000313" key="3">
    <source>
        <dbReference type="Proteomes" id="UP001148125"/>
    </source>
</evidence>
<dbReference type="EMBL" id="JAOTPO010000013">
    <property type="protein sequence ID" value="MDE5415106.1"/>
    <property type="molecule type" value="Genomic_DNA"/>
</dbReference>
<keyword evidence="3" id="KW-1185">Reference proteome</keyword>
<dbReference type="Gene3D" id="1.10.540.10">
    <property type="entry name" value="Acyl-CoA dehydrogenase/oxidase, N-terminal domain"/>
    <property type="match status" value="1"/>
</dbReference>
<dbReference type="InterPro" id="IPR009100">
    <property type="entry name" value="AcylCoA_DH/oxidase_NM_dom_sf"/>
</dbReference>
<accession>A0ABT5VI27</accession>
<dbReference type="Proteomes" id="UP001148125">
    <property type="component" value="Unassembled WGS sequence"/>
</dbReference>
<proteinExistence type="predicted"/>
<dbReference type="InterPro" id="IPR037069">
    <property type="entry name" value="AcylCoA_DH/ox_N_sf"/>
</dbReference>
<evidence type="ECO:0000259" key="1">
    <source>
        <dbReference type="Pfam" id="PF02771"/>
    </source>
</evidence>
<dbReference type="RefSeq" id="WP_275119714.1">
    <property type="nucleotide sequence ID" value="NZ_JAOTPO010000013.1"/>
</dbReference>
<gene>
    <name evidence="2" type="ORF">N7Z68_17225</name>
</gene>
<protein>
    <submittedName>
        <fullName evidence="2">Acyl-CoA dehydrogenase family protein</fullName>
    </submittedName>
</protein>
<reference evidence="2" key="1">
    <citation type="submission" date="2024-05" db="EMBL/GenBank/DDBJ databases">
        <title>Alkalihalobacillus sp. strain MEB203 novel alkaliphilic bacterium from Lonar Lake, India.</title>
        <authorList>
            <person name="Joshi A."/>
            <person name="Thite S."/>
            <person name="Mengade P."/>
        </authorList>
    </citation>
    <scope>NUCLEOTIDE SEQUENCE</scope>
    <source>
        <strain evidence="2">MEB 203</strain>
    </source>
</reference>